<gene>
    <name evidence="1" type="ORF">EYF80_000861</name>
</gene>
<comment type="caution">
    <text evidence="1">The sequence shown here is derived from an EMBL/GenBank/DDBJ whole genome shotgun (WGS) entry which is preliminary data.</text>
</comment>
<proteinExistence type="predicted"/>
<name>A0A4Z2JGI6_9TELE</name>
<evidence type="ECO:0000313" key="2">
    <source>
        <dbReference type="Proteomes" id="UP000314294"/>
    </source>
</evidence>
<sequence length="60" mass="6871">MLPLSGLNNNRKSQIRVEWLALNFFLDFTSSSTSEALIKEAVCDEQRPDMTVILLKFLLL</sequence>
<reference evidence="1 2" key="1">
    <citation type="submission" date="2019-03" db="EMBL/GenBank/DDBJ databases">
        <title>First draft genome of Liparis tanakae, snailfish: a comprehensive survey of snailfish specific genes.</title>
        <authorList>
            <person name="Kim W."/>
            <person name="Song I."/>
            <person name="Jeong J.-H."/>
            <person name="Kim D."/>
            <person name="Kim S."/>
            <person name="Ryu S."/>
            <person name="Song J.Y."/>
            <person name="Lee S.K."/>
        </authorList>
    </citation>
    <scope>NUCLEOTIDE SEQUENCE [LARGE SCALE GENOMIC DNA]</scope>
    <source>
        <tissue evidence="1">Muscle</tissue>
    </source>
</reference>
<protein>
    <submittedName>
        <fullName evidence="1">Uncharacterized protein</fullName>
    </submittedName>
</protein>
<keyword evidence="2" id="KW-1185">Reference proteome</keyword>
<organism evidence="1 2">
    <name type="scientific">Liparis tanakae</name>
    <name type="common">Tanaka's snailfish</name>
    <dbReference type="NCBI Taxonomy" id="230148"/>
    <lineage>
        <taxon>Eukaryota</taxon>
        <taxon>Metazoa</taxon>
        <taxon>Chordata</taxon>
        <taxon>Craniata</taxon>
        <taxon>Vertebrata</taxon>
        <taxon>Euteleostomi</taxon>
        <taxon>Actinopterygii</taxon>
        <taxon>Neopterygii</taxon>
        <taxon>Teleostei</taxon>
        <taxon>Neoteleostei</taxon>
        <taxon>Acanthomorphata</taxon>
        <taxon>Eupercaria</taxon>
        <taxon>Perciformes</taxon>
        <taxon>Cottioidei</taxon>
        <taxon>Cottales</taxon>
        <taxon>Liparidae</taxon>
        <taxon>Liparis</taxon>
    </lineage>
</organism>
<dbReference type="Proteomes" id="UP000314294">
    <property type="component" value="Unassembled WGS sequence"/>
</dbReference>
<dbReference type="EMBL" id="SRLO01000003">
    <property type="protein sequence ID" value="TNN88983.1"/>
    <property type="molecule type" value="Genomic_DNA"/>
</dbReference>
<accession>A0A4Z2JGI6</accession>
<evidence type="ECO:0000313" key="1">
    <source>
        <dbReference type="EMBL" id="TNN88983.1"/>
    </source>
</evidence>
<dbReference type="AlphaFoldDB" id="A0A4Z2JGI6"/>